<dbReference type="CDD" id="cd19094">
    <property type="entry name" value="AKR_Tas-like"/>
    <property type="match status" value="1"/>
</dbReference>
<dbReference type="Pfam" id="PF00248">
    <property type="entry name" value="Aldo_ket_red"/>
    <property type="match status" value="1"/>
</dbReference>
<dbReference type="GO" id="GO:0016491">
    <property type="term" value="F:oxidoreductase activity"/>
    <property type="evidence" value="ECO:0007669"/>
    <property type="project" value="UniProtKB-KW"/>
</dbReference>
<comment type="similarity">
    <text evidence="3">Belongs to the aldo/keto reductase family. Aldo/keto reductase 2 subfamily.</text>
</comment>
<organism evidence="6 7">
    <name type="scientific">Reinekea forsetii</name>
    <dbReference type="NCBI Taxonomy" id="1336806"/>
    <lineage>
        <taxon>Bacteria</taxon>
        <taxon>Pseudomonadati</taxon>
        <taxon>Pseudomonadota</taxon>
        <taxon>Gammaproteobacteria</taxon>
        <taxon>Oceanospirillales</taxon>
        <taxon>Saccharospirillaceae</taxon>
        <taxon>Reinekea</taxon>
    </lineage>
</organism>
<accession>A0A2K8KPZ6</accession>
<keyword evidence="1" id="KW-0521">NADP</keyword>
<evidence type="ECO:0000313" key="7">
    <source>
        <dbReference type="Proteomes" id="UP000229757"/>
    </source>
</evidence>
<dbReference type="KEGG" id="rfo:REIFOR_01537"/>
<dbReference type="EMBL" id="CP011797">
    <property type="protein sequence ID" value="ATX76682.1"/>
    <property type="molecule type" value="Genomic_DNA"/>
</dbReference>
<evidence type="ECO:0000313" key="6">
    <source>
        <dbReference type="EMBL" id="ATX76682.1"/>
    </source>
</evidence>
<evidence type="ECO:0000256" key="3">
    <source>
        <dbReference type="ARBA" id="ARBA00038157"/>
    </source>
</evidence>
<dbReference type="Proteomes" id="UP000229757">
    <property type="component" value="Chromosome"/>
</dbReference>
<dbReference type="AlphaFoldDB" id="A0A2K8KPZ6"/>
<dbReference type="RefSeq" id="WP_100257002.1">
    <property type="nucleotide sequence ID" value="NZ_CP011797.1"/>
</dbReference>
<dbReference type="InterPro" id="IPR020471">
    <property type="entry name" value="AKR"/>
</dbReference>
<dbReference type="NCBIfam" id="NF007912">
    <property type="entry name" value="PRK10625.1"/>
    <property type="match status" value="1"/>
</dbReference>
<dbReference type="PRINTS" id="PR00069">
    <property type="entry name" value="ALDKETRDTASE"/>
</dbReference>
<keyword evidence="2" id="KW-0560">Oxidoreductase</keyword>
<dbReference type="InterPro" id="IPR050523">
    <property type="entry name" value="AKR_Detox_Biosynth"/>
</dbReference>
<dbReference type="SUPFAM" id="SSF51430">
    <property type="entry name" value="NAD(P)-linked oxidoreductase"/>
    <property type="match status" value="1"/>
</dbReference>
<dbReference type="OrthoDB" id="9772407at2"/>
<feature type="domain" description="NADP-dependent oxidoreductase" evidence="5">
    <location>
        <begin position="15"/>
        <end position="335"/>
    </location>
</feature>
<reference evidence="6 7" key="1">
    <citation type="journal article" date="2017" name="Environ. Microbiol.">
        <title>Genomic and physiological analyses of 'Reinekea forsetii' reveal a versatile opportunistic lifestyle during spring algae blooms.</title>
        <authorList>
            <person name="Avci B."/>
            <person name="Hahnke R.L."/>
            <person name="Chafee M."/>
            <person name="Fischer T."/>
            <person name="Gruber-Vodicka H."/>
            <person name="Tegetmeyer H.E."/>
            <person name="Harder J."/>
            <person name="Fuchs B.M."/>
            <person name="Amann R.I."/>
            <person name="Teeling H."/>
        </authorList>
    </citation>
    <scope>NUCLEOTIDE SEQUENCE [LARGE SCALE GENOMIC DNA]</scope>
    <source>
        <strain evidence="6 7">Hel1_31_D35</strain>
    </source>
</reference>
<evidence type="ECO:0000256" key="2">
    <source>
        <dbReference type="ARBA" id="ARBA00023002"/>
    </source>
</evidence>
<evidence type="ECO:0000256" key="4">
    <source>
        <dbReference type="ARBA" id="ARBA00070119"/>
    </source>
</evidence>
<protein>
    <recommendedName>
        <fullName evidence="4">Protein tas</fullName>
    </recommendedName>
</protein>
<dbReference type="PANTHER" id="PTHR43364">
    <property type="entry name" value="NADH-SPECIFIC METHYLGLYOXAL REDUCTASE-RELATED"/>
    <property type="match status" value="1"/>
</dbReference>
<keyword evidence="7" id="KW-1185">Reference proteome</keyword>
<dbReference type="PANTHER" id="PTHR43364:SF4">
    <property type="entry name" value="NAD(P)-LINKED OXIDOREDUCTASE SUPERFAMILY PROTEIN"/>
    <property type="match status" value="1"/>
</dbReference>
<dbReference type="Gene3D" id="3.20.20.100">
    <property type="entry name" value="NADP-dependent oxidoreductase domain"/>
    <property type="match status" value="1"/>
</dbReference>
<sequence>MEYRQLGRTDLKVSKICLGTMTWGEQNTEAEAHAQMDYALAHDINFFDAAEMYPVPPRPETQGRTESYIGTWLAKTGHRQRLILASKVASTGMDYIRPDANLRAEQIVAAVESSLERLRTDYIDLYQLHWPSRSTNFFGKLGYSASDNADQDVAIEETLIACDRLIQAGKIRHLGLSNETPWGVAEFLRVSRAAGLARVVSIQNPYSLLNRTFEVGLAEFAHREQVGLLAYSPLAMGLLSGKYRHGAKPEGSRLSLFTRFQRYNSTLAENTTEQYLTIADQFGLDPSQMALAYVSSRSFVTSNIIGATNLVQLASNIASAELSLSDEVLSALEAVHASQPNPCP</sequence>
<name>A0A2K8KPZ6_9GAMM</name>
<proteinExistence type="inferred from homology"/>
<dbReference type="InterPro" id="IPR023210">
    <property type="entry name" value="NADP_OxRdtase_dom"/>
</dbReference>
<dbReference type="FunFam" id="3.20.20.100:FF:000005">
    <property type="entry name" value="NADP(H)-dependent aldo-keto reductase"/>
    <property type="match status" value="1"/>
</dbReference>
<evidence type="ECO:0000259" key="5">
    <source>
        <dbReference type="Pfam" id="PF00248"/>
    </source>
</evidence>
<gene>
    <name evidence="6" type="ORF">REIFOR_01537</name>
</gene>
<evidence type="ECO:0000256" key="1">
    <source>
        <dbReference type="ARBA" id="ARBA00022857"/>
    </source>
</evidence>
<dbReference type="InterPro" id="IPR036812">
    <property type="entry name" value="NAD(P)_OxRdtase_dom_sf"/>
</dbReference>